<protein>
    <recommendedName>
        <fullName evidence="1">Transglutaminase-like domain-containing protein</fullName>
    </recommendedName>
</protein>
<feature type="domain" description="Transglutaminase-like" evidence="1">
    <location>
        <begin position="113"/>
        <end position="179"/>
    </location>
</feature>
<keyword evidence="3" id="KW-1185">Reference proteome</keyword>
<reference evidence="2" key="1">
    <citation type="submission" date="2022-07" db="EMBL/GenBank/DDBJ databases">
        <title>Taxonomy of Novel Oxalotrophic and Methylotrophic Bacteria.</title>
        <authorList>
            <person name="Sahin N."/>
            <person name="Tani A."/>
        </authorList>
    </citation>
    <scope>NUCLEOTIDE SEQUENCE</scope>
    <source>
        <strain evidence="2">Y10</strain>
    </source>
</reference>
<proteinExistence type="predicted"/>
<dbReference type="SUPFAM" id="SSF54001">
    <property type="entry name" value="Cysteine proteinases"/>
    <property type="match status" value="1"/>
</dbReference>
<evidence type="ECO:0000313" key="3">
    <source>
        <dbReference type="Proteomes" id="UP001143543"/>
    </source>
</evidence>
<dbReference type="PANTHER" id="PTHR46333:SF2">
    <property type="entry name" value="CYTOKINESIS PROTEIN 3"/>
    <property type="match status" value="1"/>
</dbReference>
<dbReference type="RefSeq" id="WP_281764343.1">
    <property type="nucleotide sequence ID" value="NZ_BRVO01000001.1"/>
</dbReference>
<name>A0ABQ5MH13_9FLAO</name>
<gene>
    <name evidence="2" type="ORF">Y10_10790</name>
</gene>
<dbReference type="SMART" id="SM00460">
    <property type="entry name" value="TGc"/>
    <property type="match status" value="1"/>
</dbReference>
<dbReference type="Gene3D" id="3.10.620.30">
    <property type="match status" value="1"/>
</dbReference>
<evidence type="ECO:0000313" key="2">
    <source>
        <dbReference type="EMBL" id="GLB48711.1"/>
    </source>
</evidence>
<dbReference type="Pfam" id="PF01841">
    <property type="entry name" value="Transglut_core"/>
    <property type="match status" value="1"/>
</dbReference>
<dbReference type="InterPro" id="IPR002931">
    <property type="entry name" value="Transglutaminase-like"/>
</dbReference>
<dbReference type="PANTHER" id="PTHR46333">
    <property type="entry name" value="CYTOKINESIS PROTEIN 3"/>
    <property type="match status" value="1"/>
</dbReference>
<dbReference type="InterPro" id="IPR052557">
    <property type="entry name" value="CAP/Cytokinesis_protein"/>
</dbReference>
<dbReference type="InterPro" id="IPR038765">
    <property type="entry name" value="Papain-like_cys_pep_sf"/>
</dbReference>
<organism evidence="2 3">
    <name type="scientific">Neptunitalea lumnitzerae</name>
    <dbReference type="NCBI Taxonomy" id="2965509"/>
    <lineage>
        <taxon>Bacteria</taxon>
        <taxon>Pseudomonadati</taxon>
        <taxon>Bacteroidota</taxon>
        <taxon>Flavobacteriia</taxon>
        <taxon>Flavobacteriales</taxon>
        <taxon>Flavobacteriaceae</taxon>
        <taxon>Neptunitalea</taxon>
    </lineage>
</organism>
<dbReference type="EMBL" id="BRVO01000001">
    <property type="protein sequence ID" value="GLB48711.1"/>
    <property type="molecule type" value="Genomic_DNA"/>
</dbReference>
<comment type="caution">
    <text evidence="2">The sequence shown here is derived from an EMBL/GenBank/DDBJ whole genome shotgun (WGS) entry which is preliminary data.</text>
</comment>
<dbReference type="Proteomes" id="UP001143543">
    <property type="component" value="Unassembled WGS sequence"/>
</dbReference>
<accession>A0ABQ5MH13</accession>
<evidence type="ECO:0000259" key="1">
    <source>
        <dbReference type="SMART" id="SM00460"/>
    </source>
</evidence>
<sequence>MKIFYCFTLLFIFQAQAQKSDFAHIDFKKADSLALVYKNERLTNIPQLTEKLTANLDTDVERFRALYKWVCINIANDYGLYARNMGKRHQFKNNPEKLTKWNQKFKHIAIQQLIKKHRTICTGYSYLLQQLAQQAQIPCEIVNGYARTSTIDVDKLTAPNHSWNAVYLNEKWYLCDPTWAAGIPNPATNYFMFKYNDGFFLAEPELMAINHYPEDPRWLLLENTTTNFNTFLKTPQLYGSAYSNLALYCSPEKMRYDIKKNEHFSYSLQLLDSVTVDKVTLAIDNGSSTFEVAPESFSVHRNTLHIDYIFKHRGFYDVHLYINDALISTHTVKVVN</sequence>